<dbReference type="KEGG" id="bdi:100838430"/>
<dbReference type="GO" id="GO:0031146">
    <property type="term" value="P:SCF-dependent proteasomal ubiquitin-dependent protein catabolic process"/>
    <property type="evidence" value="ECO:0000318"/>
    <property type="project" value="GO_Central"/>
</dbReference>
<dbReference type="AlphaFoldDB" id="I1IGV7"/>
<dbReference type="InterPro" id="IPR011333">
    <property type="entry name" value="SKP1/BTB/POZ_sf"/>
</dbReference>
<comment type="pathway">
    <text evidence="1">Protein modification; protein ubiquitination.</text>
</comment>
<dbReference type="Gene3D" id="3.30.710.10">
    <property type="entry name" value="Potassium Channel Kv1.1, Chain A"/>
    <property type="match status" value="1"/>
</dbReference>
<dbReference type="Gramene" id="KQJ86011">
    <property type="protein sequence ID" value="KQJ86011"/>
    <property type="gene ID" value="BRADI_4g02870v3"/>
</dbReference>
<proteinExistence type="predicted"/>
<protein>
    <recommendedName>
        <fullName evidence="2">SKP1 component dimerisation domain-containing protein</fullName>
    </recommendedName>
</protein>
<dbReference type="eggNOG" id="ENOG502RRRV">
    <property type="taxonomic scope" value="Eukaryota"/>
</dbReference>
<evidence type="ECO:0000313" key="4">
    <source>
        <dbReference type="EnsemblPlants" id="KQJ86011"/>
    </source>
</evidence>
<name>I1IGV7_BRADI</name>
<dbReference type="OMA" id="IHAQHAR"/>
<evidence type="ECO:0000313" key="3">
    <source>
        <dbReference type="EMBL" id="KQJ86011.1"/>
    </source>
</evidence>
<accession>I1IGV7</accession>
<dbReference type="RefSeq" id="XP_010238875.1">
    <property type="nucleotide sequence ID" value="XM_010240573.3"/>
</dbReference>
<dbReference type="SUPFAM" id="SSF81382">
    <property type="entry name" value="Skp1 dimerisation domain-like"/>
    <property type="match status" value="1"/>
</dbReference>
<reference evidence="3 4" key="1">
    <citation type="journal article" date="2010" name="Nature">
        <title>Genome sequencing and analysis of the model grass Brachypodium distachyon.</title>
        <authorList>
            <consortium name="International Brachypodium Initiative"/>
        </authorList>
    </citation>
    <scope>NUCLEOTIDE SEQUENCE [LARGE SCALE GENOMIC DNA]</scope>
    <source>
        <strain evidence="3 4">Bd21</strain>
    </source>
</reference>
<evidence type="ECO:0000313" key="5">
    <source>
        <dbReference type="Proteomes" id="UP000008810"/>
    </source>
</evidence>
<dbReference type="GO" id="GO:0005634">
    <property type="term" value="C:nucleus"/>
    <property type="evidence" value="ECO:0000318"/>
    <property type="project" value="GO_Central"/>
</dbReference>
<dbReference type="EnsemblPlants" id="KQJ86011">
    <property type="protein sequence ID" value="KQJ86011"/>
    <property type="gene ID" value="BRADI_4g02870v3"/>
</dbReference>
<dbReference type="Pfam" id="PF01466">
    <property type="entry name" value="Skp1"/>
    <property type="match status" value="1"/>
</dbReference>
<dbReference type="GO" id="GO:0097602">
    <property type="term" value="F:cullin family protein binding"/>
    <property type="evidence" value="ECO:0000318"/>
    <property type="project" value="GO_Central"/>
</dbReference>
<dbReference type="GO" id="GO:0005737">
    <property type="term" value="C:cytoplasm"/>
    <property type="evidence" value="ECO:0000318"/>
    <property type="project" value="GO_Central"/>
</dbReference>
<dbReference type="HOGENOM" id="CLU_1837865_0_0_1"/>
<dbReference type="Proteomes" id="UP000008810">
    <property type="component" value="Chromosome 4"/>
</dbReference>
<gene>
    <name evidence="4" type="primary">LOC100838430</name>
    <name evidence="3" type="ORF">BRADI_4g02870v3</name>
</gene>
<sequence length="140" mass="15049">MAGAARQQLRFSDGSVHNIEAGNAADVLRRYPVVGAQFARSRRIFDLVAQYAEEDAAGDLSVATWNQRLRDLVTDIDTLHDIFLASSTLGVRGLMLLCAKMAADVVRGGTVEEIRSLLGINGDDLGISSEQDLLVLAPPP</sequence>
<dbReference type="OrthoDB" id="608200at2759"/>
<dbReference type="GeneID" id="100838430"/>
<dbReference type="InterPro" id="IPR036296">
    <property type="entry name" value="SKP1-like_dim_sf"/>
</dbReference>
<evidence type="ECO:0000256" key="1">
    <source>
        <dbReference type="ARBA" id="ARBA00004906"/>
    </source>
</evidence>
<dbReference type="EMBL" id="CM000883">
    <property type="protein sequence ID" value="KQJ86011.1"/>
    <property type="molecule type" value="Genomic_DNA"/>
</dbReference>
<dbReference type="InterPro" id="IPR016072">
    <property type="entry name" value="Skp1_comp_dimer"/>
</dbReference>
<dbReference type="FunCoup" id="I1IGV7">
    <property type="interactions" value="324"/>
</dbReference>
<reference evidence="4" key="3">
    <citation type="submission" date="2018-08" db="UniProtKB">
        <authorList>
            <consortium name="EnsemblPlants"/>
        </authorList>
    </citation>
    <scope>IDENTIFICATION</scope>
    <source>
        <strain evidence="4">cv. Bd21</strain>
    </source>
</reference>
<organism evidence="3">
    <name type="scientific">Brachypodium distachyon</name>
    <name type="common">Purple false brome</name>
    <name type="synonym">Trachynia distachya</name>
    <dbReference type="NCBI Taxonomy" id="15368"/>
    <lineage>
        <taxon>Eukaryota</taxon>
        <taxon>Viridiplantae</taxon>
        <taxon>Streptophyta</taxon>
        <taxon>Embryophyta</taxon>
        <taxon>Tracheophyta</taxon>
        <taxon>Spermatophyta</taxon>
        <taxon>Magnoliopsida</taxon>
        <taxon>Liliopsida</taxon>
        <taxon>Poales</taxon>
        <taxon>Poaceae</taxon>
        <taxon>BOP clade</taxon>
        <taxon>Pooideae</taxon>
        <taxon>Stipodae</taxon>
        <taxon>Brachypodieae</taxon>
        <taxon>Brachypodium</taxon>
    </lineage>
</organism>
<evidence type="ECO:0000259" key="2">
    <source>
        <dbReference type="Pfam" id="PF01466"/>
    </source>
</evidence>
<keyword evidence="5" id="KW-1185">Reference proteome</keyword>
<feature type="domain" description="SKP1 component dimerisation" evidence="2">
    <location>
        <begin position="93"/>
        <end position="123"/>
    </location>
</feature>
<dbReference type="STRING" id="15368.I1IGV7"/>
<reference evidence="3" key="2">
    <citation type="submission" date="2017-06" db="EMBL/GenBank/DDBJ databases">
        <title>WGS assembly of Brachypodium distachyon.</title>
        <authorList>
            <consortium name="The International Brachypodium Initiative"/>
            <person name="Lucas S."/>
            <person name="Harmon-Smith M."/>
            <person name="Lail K."/>
            <person name="Tice H."/>
            <person name="Grimwood J."/>
            <person name="Bruce D."/>
            <person name="Barry K."/>
            <person name="Shu S."/>
            <person name="Lindquist E."/>
            <person name="Wang M."/>
            <person name="Pitluck S."/>
            <person name="Vogel J.P."/>
            <person name="Garvin D.F."/>
            <person name="Mockler T.C."/>
            <person name="Schmutz J."/>
            <person name="Rokhsar D."/>
            <person name="Bevan M.W."/>
        </authorList>
    </citation>
    <scope>NUCLEOTIDE SEQUENCE</scope>
    <source>
        <strain evidence="3">Bd21</strain>
    </source>
</reference>